<organism evidence="1 2">
    <name type="scientific">Cellulomonas flavigena (strain ATCC 482 / DSM 20109 / BCRC 11376 / JCM 18109 / NBRC 3775 / NCIMB 8073 / NRS 134)</name>
    <dbReference type="NCBI Taxonomy" id="446466"/>
    <lineage>
        <taxon>Bacteria</taxon>
        <taxon>Bacillati</taxon>
        <taxon>Actinomycetota</taxon>
        <taxon>Actinomycetes</taxon>
        <taxon>Micrococcales</taxon>
        <taxon>Cellulomonadaceae</taxon>
        <taxon>Cellulomonas</taxon>
    </lineage>
</organism>
<reference evidence="1 2" key="1">
    <citation type="journal article" date="2010" name="Stand. Genomic Sci.">
        <title>Complete genome sequence of Cellulomonas flavigena type strain (134).</title>
        <authorList>
            <person name="Abt B."/>
            <person name="Foster B."/>
            <person name="Lapidus A."/>
            <person name="Clum A."/>
            <person name="Sun H."/>
            <person name="Pukall R."/>
            <person name="Lucas S."/>
            <person name="Glavina Del Rio T."/>
            <person name="Nolan M."/>
            <person name="Tice H."/>
            <person name="Cheng J.F."/>
            <person name="Pitluck S."/>
            <person name="Liolios K."/>
            <person name="Ivanova N."/>
            <person name="Mavromatis K."/>
            <person name="Ovchinnikova G."/>
            <person name="Pati A."/>
            <person name="Goodwin L."/>
            <person name="Chen A."/>
            <person name="Palaniappan K."/>
            <person name="Land M."/>
            <person name="Hauser L."/>
            <person name="Chang Y.J."/>
            <person name="Jeffries C.D."/>
            <person name="Rohde M."/>
            <person name="Goker M."/>
            <person name="Woyke T."/>
            <person name="Bristow J."/>
            <person name="Eisen J.A."/>
            <person name="Markowitz V."/>
            <person name="Hugenholtz P."/>
            <person name="Kyrpides N.C."/>
            <person name="Klenk H.P."/>
        </authorList>
    </citation>
    <scope>NUCLEOTIDE SEQUENCE [LARGE SCALE GENOMIC DNA]</scope>
    <source>
        <strain evidence="2">ATCC 482 / DSM 20109 / BCRC 11376 / JCM 18109 / NBRC 3775 / NCIMB 8073 / NRS 134</strain>
    </source>
</reference>
<protein>
    <recommendedName>
        <fullName evidence="3">Peptidoglycan-binding domain 1 protein</fullName>
    </recommendedName>
</protein>
<name>D5UFR3_CELFN</name>
<dbReference type="RefSeq" id="WP_013115356.1">
    <property type="nucleotide sequence ID" value="NC_014151.1"/>
</dbReference>
<evidence type="ECO:0000313" key="2">
    <source>
        <dbReference type="Proteomes" id="UP000000849"/>
    </source>
</evidence>
<dbReference type="HOGENOM" id="CLU_068219_0_0_11"/>
<dbReference type="Proteomes" id="UP000000849">
    <property type="component" value="Chromosome"/>
</dbReference>
<evidence type="ECO:0000313" key="1">
    <source>
        <dbReference type="EMBL" id="ADG73022.1"/>
    </source>
</evidence>
<evidence type="ECO:0008006" key="3">
    <source>
        <dbReference type="Google" id="ProtNLM"/>
    </source>
</evidence>
<dbReference type="AlphaFoldDB" id="D5UFR3"/>
<dbReference type="EMBL" id="CP001964">
    <property type="protein sequence ID" value="ADG73022.1"/>
    <property type="molecule type" value="Genomic_DNA"/>
</dbReference>
<dbReference type="KEGG" id="cfl:Cfla_0102"/>
<dbReference type="STRING" id="446466.Cfla_0102"/>
<proteinExistence type="predicted"/>
<sequence length="349" mass="34188">MARSGPVAAASLAVLVALGAGLGVGVWLARPPVPTALENGGTLSVSPVGERAWDDARTVTLTVTSQAEQSLTSLLSGRVTSSSCSPGAAVTSGTSVMGVDGAGLLALATSVPLWRDLTTGDKGADAAALNAELTRLGHAAPHSDRVTRATVAAYRALAAAAGTAAPTDGVVRAASVMWLPAPSITVATCPVRTGDVVAQGDPLVTLHAGQVATIGALPADALAGDRVLVVDGERVPVGTDGQVTETEALAAVLASSAYAGATPDDQGTRQLSLTWALRDPASVRVVPPSAVAGAGAGSTCLVATDGTPLPVQVVGSELGQTFVLPAGDGDPPVLPAQVQAAPAATTTCG</sequence>
<keyword evidence="2" id="KW-1185">Reference proteome</keyword>
<dbReference type="eggNOG" id="COG3023">
    <property type="taxonomic scope" value="Bacteria"/>
</dbReference>
<dbReference type="OrthoDB" id="3238883at2"/>
<gene>
    <name evidence="1" type="ordered locus">Cfla_0102</name>
</gene>
<accession>D5UFR3</accession>